<keyword evidence="5" id="KW-0031">Aminopeptidase</keyword>
<dbReference type="SUPFAM" id="SSF52025">
    <property type="entry name" value="PA domain"/>
    <property type="match status" value="1"/>
</dbReference>
<feature type="chain" id="PRO_5045743622" evidence="2">
    <location>
        <begin position="26"/>
        <end position="518"/>
    </location>
</feature>
<keyword evidence="2" id="KW-0732">Signal</keyword>
<keyword evidence="5" id="KW-0645">Protease</keyword>
<sequence length="518" mass="54195">MRRIIAATAAAALSASLVAATPALAQGPGKGKGPGKGDAPGVERLTDAVTVNGVLRHLRQLETIANRHGGNRASGLPGYDASADYVASQLRVAGYTVTEQTFTFPFFQELSPATLTQTAPQEREVETSVFTYSGSGTVSGPVVPATNLVVPATPEPSSAAGCDVGDFEPAPEEDAIALVQRGTCDFGLKARNAVEAGYDAVIVFNEGNPERTELVLGTLGAPVDVPVVGVSYDDGVALADGTEATVSTDTETDLERETSNILAEWPGRTKNDDEVVVVGAHLDSVPDGPGINDNGTGVAAVLEIARQYAGTKLVRKQERPVRFAFWGAEELGLLGAQHYVDTLTDEERSRIYANLNFDMLGSPNYVRLVYDGDGSDFGLAGPAGSGEIEKVFTDYFDAQGLETDPTAFDGRSDYGPFIEYGIPAGGLFSGADDVKTERQAQIYGGTAGELLDPNYHTPADTLTNVNTTVLRQLSDGAAHATGTLALSKRGLYGDNPGRGKARGRSASAPGQQGHLSLR</sequence>
<dbReference type="InterPro" id="IPR003137">
    <property type="entry name" value="PA_domain"/>
</dbReference>
<dbReference type="RefSeq" id="WP_344323190.1">
    <property type="nucleotide sequence ID" value="NZ_BAAAPY010000001.1"/>
</dbReference>
<evidence type="ECO:0000313" key="6">
    <source>
        <dbReference type="Proteomes" id="UP001501480"/>
    </source>
</evidence>
<gene>
    <name evidence="5" type="primary">paaP</name>
    <name evidence="5" type="ORF">GCM10009821_01820</name>
</gene>
<keyword evidence="6" id="KW-1185">Reference proteome</keyword>
<evidence type="ECO:0000259" key="3">
    <source>
        <dbReference type="Pfam" id="PF02225"/>
    </source>
</evidence>
<feature type="domain" description="Peptidase M28" evidence="4">
    <location>
        <begin position="260"/>
        <end position="479"/>
    </location>
</feature>
<dbReference type="EMBL" id="BAAAPY010000001">
    <property type="protein sequence ID" value="GAA2069194.1"/>
    <property type="molecule type" value="Genomic_DNA"/>
</dbReference>
<comment type="caution">
    <text evidence="5">The sequence shown here is derived from an EMBL/GenBank/DDBJ whole genome shotgun (WGS) entry which is preliminary data.</text>
</comment>
<feature type="region of interest" description="Disordered" evidence="1">
    <location>
        <begin position="488"/>
        <end position="518"/>
    </location>
</feature>
<dbReference type="InterPro" id="IPR046450">
    <property type="entry name" value="PA_dom_sf"/>
</dbReference>
<dbReference type="InterPro" id="IPR045175">
    <property type="entry name" value="M28_fam"/>
</dbReference>
<organism evidence="5 6">
    <name type="scientific">Aeromicrobium halocynthiae</name>
    <dbReference type="NCBI Taxonomy" id="560557"/>
    <lineage>
        <taxon>Bacteria</taxon>
        <taxon>Bacillati</taxon>
        <taxon>Actinomycetota</taxon>
        <taxon>Actinomycetes</taxon>
        <taxon>Propionibacteriales</taxon>
        <taxon>Nocardioidaceae</taxon>
        <taxon>Aeromicrobium</taxon>
    </lineage>
</organism>
<protein>
    <submittedName>
        <fullName evidence="5">Aminopeptidase PaaP</fullName>
    </submittedName>
</protein>
<dbReference type="InterPro" id="IPR007484">
    <property type="entry name" value="Peptidase_M28"/>
</dbReference>
<evidence type="ECO:0000259" key="4">
    <source>
        <dbReference type="Pfam" id="PF04389"/>
    </source>
</evidence>
<dbReference type="PANTHER" id="PTHR12147:SF26">
    <property type="entry name" value="PEPTIDASE M28 DOMAIN-CONTAINING PROTEIN"/>
    <property type="match status" value="1"/>
</dbReference>
<proteinExistence type="predicted"/>
<dbReference type="Pfam" id="PF04389">
    <property type="entry name" value="Peptidase_M28"/>
    <property type="match status" value="1"/>
</dbReference>
<dbReference type="Gene3D" id="3.40.630.10">
    <property type="entry name" value="Zn peptidases"/>
    <property type="match status" value="1"/>
</dbReference>
<evidence type="ECO:0000313" key="5">
    <source>
        <dbReference type="EMBL" id="GAA2069194.1"/>
    </source>
</evidence>
<feature type="compositionally biased region" description="Polar residues" evidence="1">
    <location>
        <begin position="508"/>
        <end position="518"/>
    </location>
</feature>
<dbReference type="GO" id="GO:0004177">
    <property type="term" value="F:aminopeptidase activity"/>
    <property type="evidence" value="ECO:0007669"/>
    <property type="project" value="UniProtKB-KW"/>
</dbReference>
<dbReference type="SUPFAM" id="SSF53187">
    <property type="entry name" value="Zn-dependent exopeptidases"/>
    <property type="match status" value="1"/>
</dbReference>
<accession>A0ABN2VQT1</accession>
<dbReference type="Pfam" id="PF02225">
    <property type="entry name" value="PA"/>
    <property type="match status" value="1"/>
</dbReference>
<dbReference type="Proteomes" id="UP001501480">
    <property type="component" value="Unassembled WGS sequence"/>
</dbReference>
<dbReference type="PANTHER" id="PTHR12147">
    <property type="entry name" value="METALLOPEPTIDASE M28 FAMILY MEMBER"/>
    <property type="match status" value="1"/>
</dbReference>
<keyword evidence="5" id="KW-0378">Hydrolase</keyword>
<feature type="domain" description="PA" evidence="3">
    <location>
        <begin position="139"/>
        <end position="238"/>
    </location>
</feature>
<evidence type="ECO:0000256" key="2">
    <source>
        <dbReference type="SAM" id="SignalP"/>
    </source>
</evidence>
<evidence type="ECO:0000256" key="1">
    <source>
        <dbReference type="SAM" id="MobiDB-lite"/>
    </source>
</evidence>
<name>A0ABN2VQT1_9ACTN</name>
<dbReference type="Gene3D" id="3.50.30.30">
    <property type="match status" value="1"/>
</dbReference>
<reference evidence="5 6" key="1">
    <citation type="journal article" date="2019" name="Int. J. Syst. Evol. Microbiol.">
        <title>The Global Catalogue of Microorganisms (GCM) 10K type strain sequencing project: providing services to taxonomists for standard genome sequencing and annotation.</title>
        <authorList>
            <consortium name="The Broad Institute Genomics Platform"/>
            <consortium name="The Broad Institute Genome Sequencing Center for Infectious Disease"/>
            <person name="Wu L."/>
            <person name="Ma J."/>
        </authorList>
    </citation>
    <scope>NUCLEOTIDE SEQUENCE [LARGE SCALE GENOMIC DNA]</scope>
    <source>
        <strain evidence="5 6">JCM 15749</strain>
    </source>
</reference>
<feature type="signal peptide" evidence="2">
    <location>
        <begin position="1"/>
        <end position="25"/>
    </location>
</feature>